<dbReference type="EMBL" id="AOIJ01000038">
    <property type="protein sequence ID" value="ELY82366.1"/>
    <property type="molecule type" value="Genomic_DNA"/>
</dbReference>
<comment type="caution">
    <text evidence="2">The sequence shown here is derived from an EMBL/GenBank/DDBJ whole genome shotgun (WGS) entry which is preliminary data.</text>
</comment>
<keyword evidence="3" id="KW-1185">Reference proteome</keyword>
<organism evidence="2 3">
    <name type="scientific">Natrinema gari JCM 14663</name>
    <dbReference type="NCBI Taxonomy" id="1230459"/>
    <lineage>
        <taxon>Archaea</taxon>
        <taxon>Methanobacteriati</taxon>
        <taxon>Methanobacteriota</taxon>
        <taxon>Stenosarchaea group</taxon>
        <taxon>Halobacteria</taxon>
        <taxon>Halobacteriales</taxon>
        <taxon>Natrialbaceae</taxon>
        <taxon>Natrinema</taxon>
    </lineage>
</organism>
<feature type="compositionally biased region" description="Low complexity" evidence="1">
    <location>
        <begin position="380"/>
        <end position="399"/>
    </location>
</feature>
<evidence type="ECO:0000313" key="3">
    <source>
        <dbReference type="Proteomes" id="UP000011592"/>
    </source>
</evidence>
<feature type="compositionally biased region" description="Acidic residues" evidence="1">
    <location>
        <begin position="319"/>
        <end position="332"/>
    </location>
</feature>
<feature type="compositionally biased region" description="Acidic residues" evidence="1">
    <location>
        <begin position="400"/>
        <end position="436"/>
    </location>
</feature>
<feature type="region of interest" description="Disordered" evidence="1">
    <location>
        <begin position="266"/>
        <end position="508"/>
    </location>
</feature>
<sequence>MSATGNGDDEIPGREIAYRLFAAEYDDASLSYAESDEERAPNYVITPTGARLNRVFVVGTLTEVTSVNDEMVRARVVDPTGAFVVYAGQYQPDELAFLEQTEPPAFVAVTGKARTFQPDDSDQIYTSIRPESIAAVDADTRDRWVVSAAERTIDRVGTYAGAAELAARADLRDGDGEAMTDALLEAGVNAGLAAGIPLAQDHYGTTPSYLAALRNCALEACEVVAGDRDQVSGLEIAPDATSPEFDATVASLADLDGVDTESLGAAAAEPGADADSAPTEPVAAGEGGAATDPEDAHSGSAAGTATGDGTDTAAVDVGSEADPDAIEPDEADASGADEPAVTDATDEPETAAGTTETTGDEPAADSDPVGDEATADDAPEAAPTATTNAGGAANDVAESASDDGDDELGDFDAGDVDDSMYEMDEEEREQLEEEFGAEFTTGTEVEDPGEADIDVPEPEDGDGDDPAAEPSPDADSSGLETEGEPASEPDASDDADDAETEATADIDLEAEVVETMAELDDGDGAKRTAVIERVAADTGADADDIENAIQDALMGGQCYEPDDETLKAI</sequence>
<protein>
    <recommendedName>
        <fullName evidence="4">Rpa-associated protein</fullName>
    </recommendedName>
</protein>
<dbReference type="AlphaFoldDB" id="L9Z8R8"/>
<reference evidence="2 3" key="1">
    <citation type="journal article" date="2014" name="PLoS Genet.">
        <title>Phylogenetically driven sequencing of extremely halophilic archaea reveals strategies for static and dynamic osmo-response.</title>
        <authorList>
            <person name="Becker E.A."/>
            <person name="Seitzer P.M."/>
            <person name="Tritt A."/>
            <person name="Larsen D."/>
            <person name="Krusor M."/>
            <person name="Yao A.I."/>
            <person name="Wu D."/>
            <person name="Madern D."/>
            <person name="Eisen J.A."/>
            <person name="Darling A.E."/>
            <person name="Facciotti M.T."/>
        </authorList>
    </citation>
    <scope>NUCLEOTIDE SEQUENCE [LARGE SCALE GENOMIC DNA]</scope>
    <source>
        <strain evidence="2 3">JCM 14663</strain>
    </source>
</reference>
<feature type="compositionally biased region" description="Acidic residues" evidence="1">
    <location>
        <begin position="444"/>
        <end position="467"/>
    </location>
</feature>
<feature type="compositionally biased region" description="Low complexity" evidence="1">
    <location>
        <begin position="298"/>
        <end position="318"/>
    </location>
</feature>
<feature type="compositionally biased region" description="Acidic residues" evidence="1">
    <location>
        <begin position="481"/>
        <end position="508"/>
    </location>
</feature>
<feature type="compositionally biased region" description="Acidic residues" evidence="1">
    <location>
        <begin position="358"/>
        <end position="379"/>
    </location>
</feature>
<feature type="compositionally biased region" description="Low complexity" evidence="1">
    <location>
        <begin position="468"/>
        <end position="480"/>
    </location>
</feature>
<feature type="compositionally biased region" description="Low complexity" evidence="1">
    <location>
        <begin position="266"/>
        <end position="278"/>
    </location>
</feature>
<dbReference type="Proteomes" id="UP000011592">
    <property type="component" value="Unassembled WGS sequence"/>
</dbReference>
<proteinExistence type="predicted"/>
<evidence type="ECO:0000256" key="1">
    <source>
        <dbReference type="SAM" id="MobiDB-lite"/>
    </source>
</evidence>
<evidence type="ECO:0008006" key="4">
    <source>
        <dbReference type="Google" id="ProtNLM"/>
    </source>
</evidence>
<dbReference type="PATRIC" id="fig|1230459.4.peg.1054"/>
<gene>
    <name evidence="2" type="ORF">C486_05265</name>
</gene>
<accession>L9Z8R8</accession>
<name>L9Z8R8_9EURY</name>
<evidence type="ECO:0000313" key="2">
    <source>
        <dbReference type="EMBL" id="ELY82366.1"/>
    </source>
</evidence>
<dbReference type="RefSeq" id="WP_008453689.1">
    <property type="nucleotide sequence ID" value="NZ_AOIJ01000038.1"/>
</dbReference>